<keyword evidence="11" id="KW-0999">Mitochondrion inner membrane</keyword>
<comment type="pathway">
    <text evidence="11">Cofactor biosynthesis; ubiquinone biosynthesis.</text>
</comment>
<feature type="transmembrane region" description="Helical" evidence="11 12">
    <location>
        <begin position="523"/>
        <end position="543"/>
    </location>
</feature>
<dbReference type="Gene3D" id="1.20.120.1780">
    <property type="entry name" value="UbiA prenyltransferase"/>
    <property type="match status" value="1"/>
</dbReference>
<evidence type="ECO:0000256" key="2">
    <source>
        <dbReference type="ARBA" id="ARBA00004128"/>
    </source>
</evidence>
<feature type="transmembrane region" description="Helical" evidence="11 12">
    <location>
        <begin position="127"/>
        <end position="148"/>
    </location>
</feature>
<protein>
    <recommendedName>
        <fullName evidence="11">4-hydroxybenzoate polyprenyltransferase, mitochondrial</fullName>
        <shortName evidence="11">4-HB polyprenyltransferase</shortName>
        <ecNumber evidence="11">2.5.1.39</ecNumber>
    </recommendedName>
    <alternativeName>
        <fullName evidence="11">Para-hydroxybenzoate--polyprenyltransferase</fullName>
        <shortName evidence="11">PHB:PPT</shortName>
        <shortName evidence="11">PHB:polyprenyltransferase</shortName>
    </alternativeName>
</protein>
<feature type="transmembrane region" description="Helical" evidence="11 12">
    <location>
        <begin position="627"/>
        <end position="653"/>
    </location>
</feature>
<dbReference type="EMBL" id="JAZHXI010000005">
    <property type="protein sequence ID" value="KAL2071436.1"/>
    <property type="molecule type" value="Genomic_DNA"/>
</dbReference>
<accession>A0ABR4CPY8</accession>
<comment type="caution">
    <text evidence="11 12">Lacks conserved residue(s) required for the propagation of feature annotation.</text>
</comment>
<keyword evidence="12" id="KW-0813">Transport</keyword>
<feature type="transmembrane region" description="Helical" evidence="11 12">
    <location>
        <begin position="788"/>
        <end position="809"/>
    </location>
</feature>
<feature type="transmembrane region" description="Helical" evidence="11 12">
    <location>
        <begin position="352"/>
        <end position="369"/>
    </location>
</feature>
<keyword evidence="12" id="KW-0926">Vacuole</keyword>
<feature type="transmembrane region" description="Helical" evidence="11 12">
    <location>
        <begin position="757"/>
        <end position="776"/>
    </location>
</feature>
<keyword evidence="11" id="KW-0831">Ubiquinone biosynthesis</keyword>
<dbReference type="InterPro" id="IPR036259">
    <property type="entry name" value="MFS_trans_sf"/>
</dbReference>
<evidence type="ECO:0000256" key="1">
    <source>
        <dbReference type="ARBA" id="ARBA00001946"/>
    </source>
</evidence>
<feature type="transmembrane region" description="Helical" evidence="11 12">
    <location>
        <begin position="226"/>
        <end position="243"/>
    </location>
</feature>
<feature type="transmembrane region" description="Helical" evidence="11 12">
    <location>
        <begin position="381"/>
        <end position="405"/>
    </location>
</feature>
<feature type="transmembrane region" description="Helical" evidence="11 12">
    <location>
        <begin position="464"/>
        <end position="483"/>
    </location>
</feature>
<sequence length="931" mass="101872">MSFIKSTSRNAMFRLPSGCRSSVIRTALRSQREHMSLTLACRETLATYGHATDRHEKCLSLQRRHLHQSHGRSLVAAAQTPSSLSPKLEPQILPAYEAPKTGLLSVLPSSWVPYAELIRLDKPAGTYYLFVPCLFSTLLAAPLAMPIASPLSVLGTSLLFFGGALIMRGAGCTINDLWDRNLDPHVRRTRLRPIARGAVTPFSALAFTGVQLFTGLAILLQFPTQCLFYGVPSLLLVAAYPLAKRVTHYPQFVLGLTFSWGAIMGFPALGVDLLQDSAALTAAGFLYASNIAWTVLYDMIYAHMDIKDDAKAGIKSIALRHDAQTKQILSGLAVAQIGLLAAAGVAAGAGPVFFVGSCGGAAVTLAVMIKKVNLKSVKDCWWWFVNGCWITGGVISAGLGGDYIIQFSKMRMTLQCRVPLNFHIVAWWKKDTALNTYIFSLFLIGLPFTLFGTYVIYQLQVIGYMIGADSNGLPCITYCLVPFGSRKLDLNSIILYLNAFGFGLGGIGAVLIAAYADFWERKSTLVAVFIVLYGIVCIPVYWLRDTSLAAFNTLCALYVVYAVITYTLSVVLCIFIPHCMRTAGEKTALSTPNSDQTFNYDTKTPHNVTATLEGGTSSSKASVSRKYGFMMSIFGAFGTAIGGILALLVVIILTETLPTSSGQSAGLLVTTIVGFITIIGAVVSYFGLPAVPAKPKANWKAWWFELFTPLQDLSKRKNMAVLLLSYTIYVDTVFALSSVTGQLYYAQVLPDTLEFSLYSMTGTIFGAITTLVFYGLQSWRPPFKLEHWLIIGYALILIIPIWGCIGFADNVNFGFKNRWEFYAQSLLFNISGSIVNNVFRVLFSEMVPKGSEVEWFGLQVILSCATAWVSYVANAPLQNATHELRFPLVLCLIMLVVPVVLEICRCYMGVFAKDKHSWKEHDESVTSSSSA</sequence>
<comment type="caution">
    <text evidence="13">The sequence shown here is derived from an EMBL/GenBank/DDBJ whole genome shotgun (WGS) entry which is preliminary data.</text>
</comment>
<feature type="transmembrane region" description="Helical" evidence="11 12">
    <location>
        <begin position="252"/>
        <end position="271"/>
    </location>
</feature>
<keyword evidence="9 12" id="KW-0072">Autophagy</keyword>
<comment type="function">
    <text evidence="11">Catalyzes the prenylation of para-hydroxybenzoate (PHB) with an all-trans polyprenyl group. Mediates the second step in the final reaction sequence of coenzyme Q (CoQ) biosynthesis, which is the condensation of the polyisoprenoid side chain with PHB, generating the first membrane-bound Q intermediate.</text>
</comment>
<evidence type="ECO:0000256" key="12">
    <source>
        <dbReference type="RuleBase" id="RU363073"/>
    </source>
</evidence>
<feature type="transmembrane region" description="Helical" evidence="11 12">
    <location>
        <begin position="549"/>
        <end position="576"/>
    </location>
</feature>
<feature type="transmembrane region" description="Helical" evidence="11 12">
    <location>
        <begin position="720"/>
        <end position="745"/>
    </location>
</feature>
<feature type="transmembrane region" description="Helical" evidence="11 12">
    <location>
        <begin position="328"/>
        <end position="346"/>
    </location>
</feature>
<dbReference type="NCBIfam" id="TIGR01474">
    <property type="entry name" value="ubiA_proteo"/>
    <property type="match status" value="1"/>
</dbReference>
<feature type="transmembrane region" description="Helical" evidence="11 12">
    <location>
        <begin position="437"/>
        <end position="457"/>
    </location>
</feature>
<keyword evidence="7 11" id="KW-0812">Transmembrane</keyword>
<feature type="transmembrane region" description="Helical" evidence="11 12">
    <location>
        <begin position="199"/>
        <end position="220"/>
    </location>
</feature>
<comment type="similarity">
    <text evidence="5 12">Belongs to the ATG22 family.</text>
</comment>
<dbReference type="SUPFAM" id="SSF103473">
    <property type="entry name" value="MFS general substrate transporter"/>
    <property type="match status" value="1"/>
</dbReference>
<organism evidence="13 14">
    <name type="scientific">Oculimacula yallundae</name>
    <dbReference type="NCBI Taxonomy" id="86028"/>
    <lineage>
        <taxon>Eukaryota</taxon>
        <taxon>Fungi</taxon>
        <taxon>Dikarya</taxon>
        <taxon>Ascomycota</taxon>
        <taxon>Pezizomycotina</taxon>
        <taxon>Leotiomycetes</taxon>
        <taxon>Helotiales</taxon>
        <taxon>Ploettnerulaceae</taxon>
        <taxon>Oculimacula</taxon>
    </lineage>
</organism>
<evidence type="ECO:0000256" key="4">
    <source>
        <dbReference type="ARBA" id="ARBA00005985"/>
    </source>
</evidence>
<dbReference type="PANTHER" id="PTHR11048">
    <property type="entry name" value="PRENYLTRANSFERASES"/>
    <property type="match status" value="1"/>
</dbReference>
<comment type="catalytic activity">
    <reaction evidence="11">
        <text>an all-trans-polyprenyl diphosphate + 4-hydroxybenzoate = a 4-hydroxy-3-(all-trans-polyprenyl)benzoate + diphosphate</text>
        <dbReference type="Rhea" id="RHEA:44504"/>
        <dbReference type="Rhea" id="RHEA-COMP:9514"/>
        <dbReference type="Rhea" id="RHEA-COMP:9564"/>
        <dbReference type="ChEBI" id="CHEBI:17879"/>
        <dbReference type="ChEBI" id="CHEBI:33019"/>
        <dbReference type="ChEBI" id="CHEBI:58914"/>
        <dbReference type="ChEBI" id="CHEBI:78396"/>
        <dbReference type="EC" id="2.5.1.39"/>
    </reaction>
</comment>
<dbReference type="Pfam" id="PF11700">
    <property type="entry name" value="ATG22"/>
    <property type="match status" value="1"/>
</dbReference>
<keyword evidence="12" id="KW-0029">Amino-acid transport</keyword>
<comment type="similarity">
    <text evidence="4 11">Belongs to the UbiA prenyltransferase family.</text>
</comment>
<feature type="transmembrane region" description="Helical" evidence="11 12">
    <location>
        <begin position="855"/>
        <end position="874"/>
    </location>
</feature>
<comment type="pathway">
    <text evidence="3">Secondary metabolite biosynthesis; terpenoid biosynthesis.</text>
</comment>
<comment type="function">
    <text evidence="12">Vacuolar effluxer which mediate the efflux of amino acids resulting from autophagic degradation. The release of autophagic amino acids allows the maintenance of protein synthesis and viability during nitrogen starvation.</text>
</comment>
<dbReference type="EC" id="2.5.1.39" evidence="11"/>
<evidence type="ECO:0000313" key="14">
    <source>
        <dbReference type="Proteomes" id="UP001595075"/>
    </source>
</evidence>
<evidence type="ECO:0000313" key="13">
    <source>
        <dbReference type="EMBL" id="KAL2071436.1"/>
    </source>
</evidence>
<keyword evidence="8 11" id="KW-1133">Transmembrane helix</keyword>
<proteinExistence type="inferred from homology"/>
<dbReference type="InterPro" id="IPR006370">
    <property type="entry name" value="HB_polyprenyltransferase-like"/>
</dbReference>
<dbReference type="PROSITE" id="PS00943">
    <property type="entry name" value="UBIA"/>
    <property type="match status" value="1"/>
</dbReference>
<keyword evidence="11" id="KW-0414">Isoprene biosynthesis</keyword>
<dbReference type="InterPro" id="IPR000537">
    <property type="entry name" value="UbiA_prenyltransferase"/>
</dbReference>
<dbReference type="Pfam" id="PF01040">
    <property type="entry name" value="UbiA"/>
    <property type="match status" value="1"/>
</dbReference>
<feature type="transmembrane region" description="Helical" evidence="11 12">
    <location>
        <begin position="821"/>
        <end position="843"/>
    </location>
</feature>
<keyword evidence="6 11" id="KW-0808">Transferase</keyword>
<dbReference type="InterPro" id="IPR039653">
    <property type="entry name" value="Prenyltransferase"/>
</dbReference>
<dbReference type="Gene3D" id="1.10.357.140">
    <property type="entry name" value="UbiA prenyltransferase"/>
    <property type="match status" value="1"/>
</dbReference>
<dbReference type="InterPro" id="IPR044878">
    <property type="entry name" value="UbiA_sf"/>
</dbReference>
<dbReference type="HAMAP" id="MF_01635">
    <property type="entry name" value="UbiA"/>
    <property type="match status" value="1"/>
</dbReference>
<evidence type="ECO:0000256" key="3">
    <source>
        <dbReference type="ARBA" id="ARBA00004721"/>
    </source>
</evidence>
<dbReference type="Gene3D" id="1.20.1250.20">
    <property type="entry name" value="MFS general substrate transporter like domains"/>
    <property type="match status" value="1"/>
</dbReference>
<feature type="transmembrane region" description="Helical" evidence="11 12">
    <location>
        <begin position="665"/>
        <end position="688"/>
    </location>
</feature>
<feature type="transmembrane region" description="Helical" evidence="11 12">
    <location>
        <begin position="495"/>
        <end position="516"/>
    </location>
</feature>
<dbReference type="Proteomes" id="UP001595075">
    <property type="component" value="Unassembled WGS sequence"/>
</dbReference>
<dbReference type="PANTHER" id="PTHR11048:SF28">
    <property type="entry name" value="4-HYDROXYBENZOATE POLYPRENYLTRANSFERASE, MITOCHONDRIAL"/>
    <property type="match status" value="1"/>
</dbReference>
<evidence type="ECO:0000256" key="7">
    <source>
        <dbReference type="ARBA" id="ARBA00022692"/>
    </source>
</evidence>
<dbReference type="InterPro" id="IPR024671">
    <property type="entry name" value="Atg22-like"/>
</dbReference>
<feature type="transmembrane region" description="Helical" evidence="11 12">
    <location>
        <begin position="886"/>
        <end position="908"/>
    </location>
</feature>
<evidence type="ECO:0000256" key="6">
    <source>
        <dbReference type="ARBA" id="ARBA00022679"/>
    </source>
</evidence>
<name>A0ABR4CPY8_9HELO</name>
<keyword evidence="11" id="KW-0496">Mitochondrion</keyword>
<feature type="transmembrane region" description="Helical" evidence="11 12">
    <location>
        <begin position="154"/>
        <end position="178"/>
    </location>
</feature>
<evidence type="ECO:0000256" key="11">
    <source>
        <dbReference type="HAMAP-Rule" id="MF_03189"/>
    </source>
</evidence>
<keyword evidence="10 11" id="KW-0472">Membrane</keyword>
<evidence type="ECO:0000256" key="9">
    <source>
        <dbReference type="ARBA" id="ARBA00023006"/>
    </source>
</evidence>
<dbReference type="CDD" id="cd13959">
    <property type="entry name" value="PT_UbiA_COQ2"/>
    <property type="match status" value="1"/>
</dbReference>
<feature type="transmembrane region" description="Helical" evidence="11 12">
    <location>
        <begin position="277"/>
        <end position="297"/>
    </location>
</feature>
<evidence type="ECO:0000256" key="5">
    <source>
        <dbReference type="ARBA" id="ARBA00006978"/>
    </source>
</evidence>
<keyword evidence="14" id="KW-1185">Reference proteome</keyword>
<dbReference type="InterPro" id="IPR030470">
    <property type="entry name" value="UbiA_prenylTrfase_CS"/>
</dbReference>
<evidence type="ECO:0000256" key="10">
    <source>
        <dbReference type="ARBA" id="ARBA00023136"/>
    </source>
</evidence>
<reference evidence="13 14" key="1">
    <citation type="journal article" date="2024" name="Commun. Biol.">
        <title>Comparative genomic analysis of thermophilic fungi reveals convergent evolutionary adaptations and gene losses.</title>
        <authorList>
            <person name="Steindorff A.S."/>
            <person name="Aguilar-Pontes M.V."/>
            <person name="Robinson A.J."/>
            <person name="Andreopoulos B."/>
            <person name="LaButti K."/>
            <person name="Kuo A."/>
            <person name="Mondo S."/>
            <person name="Riley R."/>
            <person name="Otillar R."/>
            <person name="Haridas S."/>
            <person name="Lipzen A."/>
            <person name="Grimwood J."/>
            <person name="Schmutz J."/>
            <person name="Clum A."/>
            <person name="Reid I.D."/>
            <person name="Moisan M.C."/>
            <person name="Butler G."/>
            <person name="Nguyen T.T.M."/>
            <person name="Dewar K."/>
            <person name="Conant G."/>
            <person name="Drula E."/>
            <person name="Henrissat B."/>
            <person name="Hansel C."/>
            <person name="Singer S."/>
            <person name="Hutchinson M.I."/>
            <person name="de Vries R.P."/>
            <person name="Natvig D.O."/>
            <person name="Powell A.J."/>
            <person name="Tsang A."/>
            <person name="Grigoriev I.V."/>
        </authorList>
    </citation>
    <scope>NUCLEOTIDE SEQUENCE [LARGE SCALE GENOMIC DNA]</scope>
    <source>
        <strain evidence="13 14">CBS 494.80</strain>
    </source>
</reference>
<gene>
    <name evidence="13" type="ORF">VTL71DRAFT_12671</name>
</gene>
<evidence type="ECO:0000256" key="8">
    <source>
        <dbReference type="ARBA" id="ARBA00022989"/>
    </source>
</evidence>
<comment type="cofactor">
    <cofactor evidence="1 11">
        <name>Mg(2+)</name>
        <dbReference type="ChEBI" id="CHEBI:18420"/>
    </cofactor>
</comment>
<comment type="subcellular location">
    <subcellularLocation>
        <location evidence="11">Mitochondrion inner membrane</location>
        <topology evidence="11">Multi-pass membrane protein</topology>
        <orientation evidence="11">Matrix side</orientation>
    </subcellularLocation>
    <subcellularLocation>
        <location evidence="2 12">Vacuole membrane</location>
        <topology evidence="2 12">Multi-pass membrane protein</topology>
    </subcellularLocation>
</comment>